<evidence type="ECO:0000313" key="2">
    <source>
        <dbReference type="EMBL" id="KAG9395530.1"/>
    </source>
</evidence>
<comment type="caution">
    <text evidence="2">The sequence shown here is derived from an EMBL/GenBank/DDBJ whole genome shotgun (WGS) entry which is preliminary data.</text>
</comment>
<feature type="compositionally biased region" description="Basic residues" evidence="1">
    <location>
        <begin position="294"/>
        <end position="310"/>
    </location>
</feature>
<evidence type="ECO:0000256" key="1">
    <source>
        <dbReference type="SAM" id="MobiDB-lite"/>
    </source>
</evidence>
<accession>A0A8J6EAW2</accession>
<protein>
    <submittedName>
        <fullName evidence="2">Uncharacterized protein</fullName>
    </submittedName>
</protein>
<name>A0A8J6EAW2_9EUKA</name>
<feature type="compositionally biased region" description="Basic and acidic residues" evidence="1">
    <location>
        <begin position="345"/>
        <end position="360"/>
    </location>
</feature>
<dbReference type="GO" id="GO:0008312">
    <property type="term" value="F:7S RNA binding"/>
    <property type="evidence" value="ECO:0007669"/>
    <property type="project" value="TreeGrafter"/>
</dbReference>
<dbReference type="Gene3D" id="1.25.40.10">
    <property type="entry name" value="Tetratricopeptide repeat domain"/>
    <property type="match status" value="1"/>
</dbReference>
<dbReference type="GO" id="GO:0006614">
    <property type="term" value="P:SRP-dependent cotranslational protein targeting to membrane"/>
    <property type="evidence" value="ECO:0007669"/>
    <property type="project" value="InterPro"/>
</dbReference>
<dbReference type="EMBL" id="JAHDYR010000011">
    <property type="protein sequence ID" value="KAG9395530.1"/>
    <property type="molecule type" value="Genomic_DNA"/>
</dbReference>
<gene>
    <name evidence="2" type="ORF">J8273_3106</name>
</gene>
<evidence type="ECO:0000313" key="3">
    <source>
        <dbReference type="Proteomes" id="UP000717585"/>
    </source>
</evidence>
<dbReference type="GO" id="GO:0005786">
    <property type="term" value="C:signal recognition particle, endoplasmic reticulum targeting"/>
    <property type="evidence" value="ECO:0007669"/>
    <property type="project" value="TreeGrafter"/>
</dbReference>
<proteinExistence type="predicted"/>
<dbReference type="InterPro" id="IPR026270">
    <property type="entry name" value="SRP72"/>
</dbReference>
<organism evidence="2 3">
    <name type="scientific">Carpediemonas membranifera</name>
    <dbReference type="NCBI Taxonomy" id="201153"/>
    <lineage>
        <taxon>Eukaryota</taxon>
        <taxon>Metamonada</taxon>
        <taxon>Carpediemonas-like organisms</taxon>
        <taxon>Carpediemonas</taxon>
    </lineage>
</organism>
<feature type="region of interest" description="Disordered" evidence="1">
    <location>
        <begin position="290"/>
        <end position="376"/>
    </location>
</feature>
<dbReference type="GO" id="GO:0043022">
    <property type="term" value="F:ribosome binding"/>
    <property type="evidence" value="ECO:0007669"/>
    <property type="project" value="TreeGrafter"/>
</dbReference>
<sequence length="376" mass="42321">MASFISRLEEIQDRFDDEEFDKAIIIIDELLKEHKNDVDLVQMKAYGLVQEDRIQECLCFINKLPAELKACVPEEYQYCLFSKRAFVELNHVLASVDDLSEFQHYLYSQSLYKAESFDAAAEHLQAAKALTVLDPEDEDDEELANEIIANELAITVASGCEREKLEAMRSQITSSDMFEVLFNFSTGLLDRGDLPAAKKMLQHTEEAAREILQSHDMSDREITAELFPIEMAKAVLAHTALLMGAIDGDKKASDVVQAVGETYRKAVYYGARNAHDVAVANAKVLRSMKEHGLHPKLKRKTRKNPAPKHPKAAEPDPRRWMPKSIRAMKSKTGKTSGTGAQGIEGRAEEIKTVRRDDAKMRQAMRAAKGGGRRIRR</sequence>
<dbReference type="InterPro" id="IPR011990">
    <property type="entry name" value="TPR-like_helical_dom_sf"/>
</dbReference>
<dbReference type="AlphaFoldDB" id="A0A8J6EAW2"/>
<dbReference type="PANTHER" id="PTHR14094">
    <property type="entry name" value="SIGNAL RECOGNITION PARTICLE 72"/>
    <property type="match status" value="1"/>
</dbReference>
<dbReference type="Proteomes" id="UP000717585">
    <property type="component" value="Unassembled WGS sequence"/>
</dbReference>
<keyword evidence="3" id="KW-1185">Reference proteome</keyword>
<reference evidence="2" key="1">
    <citation type="submission" date="2021-05" db="EMBL/GenBank/DDBJ databases">
        <title>A free-living protist that lacks canonical eukaryotic 1 DNA replication and segregation systems.</title>
        <authorList>
            <person name="Salas-Leiva D.E."/>
            <person name="Tromer E.C."/>
            <person name="Curtis B.A."/>
            <person name="Jerlstrom-Hultqvist J."/>
            <person name="Kolisko M."/>
            <person name="Yi Z."/>
            <person name="Salas-Leiva J.S."/>
            <person name="Gallot-Lavallee L."/>
            <person name="Kops G.J.P.L."/>
            <person name="Archibald J.M."/>
            <person name="Simpson A.G.B."/>
            <person name="Roger A.J."/>
        </authorList>
    </citation>
    <scope>NUCLEOTIDE SEQUENCE</scope>
    <source>
        <strain evidence="2">BICM</strain>
    </source>
</reference>
<dbReference type="PANTHER" id="PTHR14094:SF9">
    <property type="entry name" value="SIGNAL RECOGNITION PARTICLE SUBUNIT SRP72"/>
    <property type="match status" value="1"/>
</dbReference>